<dbReference type="Proteomes" id="UP000838763">
    <property type="component" value="Unassembled WGS sequence"/>
</dbReference>
<evidence type="ECO:0000313" key="6">
    <source>
        <dbReference type="Proteomes" id="UP000838763"/>
    </source>
</evidence>
<dbReference type="Gene3D" id="2.60.40.790">
    <property type="match status" value="1"/>
</dbReference>
<evidence type="ECO:0000313" key="5">
    <source>
        <dbReference type="EMBL" id="CAI4217105.1"/>
    </source>
</evidence>
<evidence type="ECO:0000259" key="4">
    <source>
        <dbReference type="PROSITE" id="PS01031"/>
    </source>
</evidence>
<name>A0A9P1MBR6_9PEZI</name>
<accession>A0A9P1MBR6</accession>
<dbReference type="Pfam" id="PF00011">
    <property type="entry name" value="HSP20"/>
    <property type="match status" value="1"/>
</dbReference>
<dbReference type="InterPro" id="IPR002068">
    <property type="entry name" value="A-crystallin/Hsp20_dom"/>
</dbReference>
<dbReference type="CDD" id="cd06464">
    <property type="entry name" value="ACD_sHsps-like"/>
    <property type="match status" value="1"/>
</dbReference>
<keyword evidence="1" id="KW-0346">Stress response</keyword>
<comment type="similarity">
    <text evidence="2 3">Belongs to the small heat shock protein (HSP20) family.</text>
</comment>
<feature type="domain" description="SHSP" evidence="4">
    <location>
        <begin position="37"/>
        <end position="200"/>
    </location>
</feature>
<dbReference type="EMBL" id="CALLCH030000016">
    <property type="protein sequence ID" value="CAI4217105.1"/>
    <property type="molecule type" value="Genomic_DNA"/>
</dbReference>
<sequence length="200" mass="22062">MSLFPRSIYANQGFAPLFRLLEDFDTYQSGQSHCRGGGLPTFQPKFDVRETGDAYQLHGELAGMNKEDVQIEFSDPQTLIIRGRVERKYTSDDAPLTVETKTTGGSIEGNKTHQATVEDEDSEVDGTITPAESIATTKDAAPKDKAKYWLSERSIGEFARSFNFPTHVQQDAVTASLVDGILSVTVPKHKKTGTYRIAVN</sequence>
<dbReference type="PROSITE" id="PS01031">
    <property type="entry name" value="SHSP"/>
    <property type="match status" value="1"/>
</dbReference>
<dbReference type="InterPro" id="IPR031107">
    <property type="entry name" value="Small_HSP"/>
</dbReference>
<evidence type="ECO:0000256" key="1">
    <source>
        <dbReference type="ARBA" id="ARBA00023016"/>
    </source>
</evidence>
<keyword evidence="6" id="KW-1185">Reference proteome</keyword>
<gene>
    <name evidence="5" type="ORF">PPNO1_LOCUS6725</name>
</gene>
<dbReference type="PANTHER" id="PTHR11527">
    <property type="entry name" value="HEAT-SHOCK PROTEIN 20 FAMILY MEMBER"/>
    <property type="match status" value="1"/>
</dbReference>
<dbReference type="AlphaFoldDB" id="A0A9P1MBR6"/>
<proteinExistence type="inferred from homology"/>
<reference evidence="5" key="1">
    <citation type="submission" date="2022-11" db="EMBL/GenBank/DDBJ databases">
        <authorList>
            <person name="Scott C."/>
            <person name="Bruce N."/>
        </authorList>
    </citation>
    <scope>NUCLEOTIDE SEQUENCE</scope>
</reference>
<dbReference type="SUPFAM" id="SSF49764">
    <property type="entry name" value="HSP20-like chaperones"/>
    <property type="match status" value="1"/>
</dbReference>
<protein>
    <recommendedName>
        <fullName evidence="4">SHSP domain-containing protein</fullName>
    </recommendedName>
</protein>
<evidence type="ECO:0000256" key="3">
    <source>
        <dbReference type="RuleBase" id="RU003616"/>
    </source>
</evidence>
<dbReference type="InterPro" id="IPR008978">
    <property type="entry name" value="HSP20-like_chaperone"/>
</dbReference>
<comment type="caution">
    <text evidence="5">The sequence shown here is derived from an EMBL/GenBank/DDBJ whole genome shotgun (WGS) entry which is preliminary data.</text>
</comment>
<dbReference type="OrthoDB" id="1431247at2759"/>
<evidence type="ECO:0000256" key="2">
    <source>
        <dbReference type="PROSITE-ProRule" id="PRU00285"/>
    </source>
</evidence>
<organism evidence="5 6">
    <name type="scientific">Parascedosporium putredinis</name>
    <dbReference type="NCBI Taxonomy" id="1442378"/>
    <lineage>
        <taxon>Eukaryota</taxon>
        <taxon>Fungi</taxon>
        <taxon>Dikarya</taxon>
        <taxon>Ascomycota</taxon>
        <taxon>Pezizomycotina</taxon>
        <taxon>Sordariomycetes</taxon>
        <taxon>Hypocreomycetidae</taxon>
        <taxon>Microascales</taxon>
        <taxon>Microascaceae</taxon>
        <taxon>Parascedosporium</taxon>
    </lineage>
</organism>